<dbReference type="Proteomes" id="UP000003113">
    <property type="component" value="Unassembled WGS sequence"/>
</dbReference>
<dbReference type="STRING" id="477184.KYC_12573"/>
<dbReference type="EMBL" id="AGUF01000046">
    <property type="protein sequence ID" value="EHK65962.1"/>
    <property type="molecule type" value="Genomic_DNA"/>
</dbReference>
<feature type="region of interest" description="Disordered" evidence="1">
    <location>
        <begin position="1"/>
        <end position="33"/>
    </location>
</feature>
<evidence type="ECO:0000256" key="1">
    <source>
        <dbReference type="SAM" id="MobiDB-lite"/>
    </source>
</evidence>
<organism evidence="2 3">
    <name type="scientific">Achromobacter arsenitoxydans SY8</name>
    <dbReference type="NCBI Taxonomy" id="477184"/>
    <lineage>
        <taxon>Bacteria</taxon>
        <taxon>Pseudomonadati</taxon>
        <taxon>Pseudomonadota</taxon>
        <taxon>Betaproteobacteria</taxon>
        <taxon>Burkholderiales</taxon>
        <taxon>Alcaligenaceae</taxon>
        <taxon>Achromobacter</taxon>
    </lineage>
</organism>
<name>H0F6Q4_9BURK</name>
<evidence type="ECO:0000313" key="3">
    <source>
        <dbReference type="Proteomes" id="UP000003113"/>
    </source>
</evidence>
<protein>
    <submittedName>
        <fullName evidence="2">Uncharacterized protein</fullName>
    </submittedName>
</protein>
<sequence>MNARQSFESWGDDPSRLSTYGDMGDESDADAPSVTQERAVALVVACLGNETAGAFGQSARIWGECLLDQLADNQAAVALVLLAGATTPSVGRFLAKNLESFIHAEANRLLADMDPDEAEAYL</sequence>
<comment type="caution">
    <text evidence="2">The sequence shown here is derived from an EMBL/GenBank/DDBJ whole genome shotgun (WGS) entry which is preliminary data.</text>
</comment>
<dbReference type="AlphaFoldDB" id="H0F6Q4"/>
<evidence type="ECO:0000313" key="2">
    <source>
        <dbReference type="EMBL" id="EHK65962.1"/>
    </source>
</evidence>
<gene>
    <name evidence="2" type="ORF">KYC_12573</name>
</gene>
<dbReference type="OrthoDB" id="8656943at2"/>
<reference evidence="2 3" key="1">
    <citation type="journal article" date="2012" name="J. Bacteriol.">
        <title>Genome sequence of the highly efficient arsenite-oxidizing bacterium Achromobacter arsenitoxydans SY8.</title>
        <authorList>
            <person name="Li X."/>
            <person name="Hu Y."/>
            <person name="Gong J."/>
            <person name="Lin Y."/>
            <person name="Johnstone L."/>
            <person name="Rensing C."/>
            <person name="Wang G."/>
        </authorList>
    </citation>
    <scope>NUCLEOTIDE SEQUENCE [LARGE SCALE GENOMIC DNA]</scope>
    <source>
        <strain evidence="2 3">SY8</strain>
    </source>
</reference>
<dbReference type="RefSeq" id="WP_008162595.1">
    <property type="nucleotide sequence ID" value="NZ_AGUF01000046.1"/>
</dbReference>
<keyword evidence="3" id="KW-1185">Reference proteome</keyword>
<dbReference type="PATRIC" id="fig|477184.5.peg.2493"/>
<proteinExistence type="predicted"/>
<accession>H0F6Q4</accession>